<reference evidence="1" key="1">
    <citation type="submission" date="2020-03" db="EMBL/GenBank/DDBJ databases">
        <title>The deep terrestrial virosphere.</title>
        <authorList>
            <person name="Holmfeldt K."/>
            <person name="Nilsson E."/>
            <person name="Simone D."/>
            <person name="Lopez-Fernandez M."/>
            <person name="Wu X."/>
            <person name="de Brujin I."/>
            <person name="Lundin D."/>
            <person name="Andersson A."/>
            <person name="Bertilsson S."/>
            <person name="Dopson M."/>
        </authorList>
    </citation>
    <scope>NUCLEOTIDE SEQUENCE</scope>
    <source>
        <strain evidence="1">MM415B02459</strain>
    </source>
</reference>
<proteinExistence type="predicted"/>
<dbReference type="EMBL" id="MT142885">
    <property type="protein sequence ID" value="QJA90013.1"/>
    <property type="molecule type" value="Genomic_DNA"/>
</dbReference>
<organism evidence="1">
    <name type="scientific">viral metagenome</name>
    <dbReference type="NCBI Taxonomy" id="1070528"/>
    <lineage>
        <taxon>unclassified sequences</taxon>
        <taxon>metagenomes</taxon>
        <taxon>organismal metagenomes</taxon>
    </lineage>
</organism>
<accession>A0A6M3L6K4</accession>
<dbReference type="AlphaFoldDB" id="A0A6M3L6K4"/>
<protein>
    <submittedName>
        <fullName evidence="1">Uncharacterized protein</fullName>
    </submittedName>
</protein>
<gene>
    <name evidence="1" type="ORF">MM415B02459_0001</name>
</gene>
<sequence>MKGKAPKVETVQVSAVAVGMAGCVGIVPTRHKEDNPPANWVAGPAFRKIISLVLLNEAINPSYVVIAIAPPTT</sequence>
<dbReference type="PROSITE" id="PS51257">
    <property type="entry name" value="PROKAR_LIPOPROTEIN"/>
    <property type="match status" value="1"/>
</dbReference>
<name>A0A6M3L6K4_9ZZZZ</name>
<evidence type="ECO:0000313" key="1">
    <source>
        <dbReference type="EMBL" id="QJA90013.1"/>
    </source>
</evidence>